<dbReference type="InterPro" id="IPR013036">
    <property type="entry name" value="DUF1587"/>
</dbReference>
<dbReference type="InterPro" id="IPR011429">
    <property type="entry name" value="Cyt_c_Planctomycete-type"/>
</dbReference>
<dbReference type="AlphaFoldDB" id="A0A518C8X6"/>
<dbReference type="RefSeq" id="WP_144973245.1">
    <property type="nucleotide sequence ID" value="NZ_CP036289.1"/>
</dbReference>
<keyword evidence="9" id="KW-1185">Reference proteome</keyword>
<evidence type="ECO:0000313" key="8">
    <source>
        <dbReference type="EMBL" id="QDU75677.1"/>
    </source>
</evidence>
<dbReference type="KEGG" id="bvo:Pan97_27110"/>
<dbReference type="InterPro" id="IPR013043">
    <property type="entry name" value="DUF1595"/>
</dbReference>
<dbReference type="InterPro" id="IPR013042">
    <property type="entry name" value="DUF1592"/>
</dbReference>
<evidence type="ECO:0000259" key="6">
    <source>
        <dbReference type="Pfam" id="PF07635"/>
    </source>
</evidence>
<dbReference type="OrthoDB" id="175242at2"/>
<dbReference type="Pfam" id="PF07635">
    <property type="entry name" value="PSCyt1"/>
    <property type="match status" value="1"/>
</dbReference>
<sequence length="806" mass="91518" precursor="true">MRLSFMMLAFFAGASIVSAAEPFEAFLQNHCIRCHGPETVERDLRIDQLSRDFRSGQDGHLWAEIVERINAGEMPPEDEPQPSENEIATVISQLDSRIREGRAARMAARPPVSHYRLSRREYQNTIYDLLGVRYDPSQPGELNADPLWHGFERIGSQLSLSPSHVERYYRASEIVLDRAFPEHPVESQTIRKTAAEIRYNGGQRQQAYLDRFGIKLPLRALIFPGRELQALRPHWFGAGASKSGLYRARLQISGVRPPYGQTPHLRIGKRTGEGTNEGLIELDILAPEDEPEIIEFEVFLEMPTSLDFNVVVTDIISRDKGGHHRNILGGSDYVFTHTSETKLLNPTGPKLFDENGNGIFSFVLLDWIEWEGPIESDAERATRTDIMPPGDATLEVVVQHLNRFAQRAWRRPVADDELRPYLEAYEEELAAGEDRKSAYQVALLGVLNSRNFTYLVEGDTQPRERLNDWELASRLSYFLWSSMPDQALFDAAAEGKLTEDELAKHVDRMLADPKMDRFVQDFPRQWLQLHRVGMFPPDGKLYPEYDVWLEASMREEVIQYFREVFASNLSIDHFITSDWTMANARLCEFYGVTMPKTSGVQKVSLKPEHHRGGLLTMGAILGLTSDGTRHRPVHRGVWISEAIFAKTPPPPPANVDPIEPNPPDSPKATIRQKIKAHTQNANCAACHRNIDPLGLAFDQFDAIGQWRTHERVEKGTGADPPVDPSGEMPDGRMFADAEQFKQLLLGDRDRFLQGLVEHLCSYGLRRVLTVDDQEDIQAIVEEAKRKNYQLKDIVRAVALSDIMKKR</sequence>
<proteinExistence type="predicted"/>
<dbReference type="Pfam" id="PF07626">
    <property type="entry name" value="PSD3"/>
    <property type="match status" value="1"/>
</dbReference>
<feature type="chain" id="PRO_5021832329" evidence="1">
    <location>
        <begin position="20"/>
        <end position="806"/>
    </location>
</feature>
<dbReference type="InterPro" id="IPR011478">
    <property type="entry name" value="DUF1585"/>
</dbReference>
<feature type="domain" description="DUF1595" evidence="7">
    <location>
        <begin position="400"/>
        <end position="457"/>
    </location>
</feature>
<dbReference type="EMBL" id="CP036289">
    <property type="protein sequence ID" value="QDU75677.1"/>
    <property type="molecule type" value="Genomic_DNA"/>
</dbReference>
<feature type="domain" description="DUF1585" evidence="2">
    <location>
        <begin position="730"/>
        <end position="801"/>
    </location>
</feature>
<dbReference type="Pfam" id="PF07637">
    <property type="entry name" value="PSD5"/>
    <property type="match status" value="1"/>
</dbReference>
<evidence type="ECO:0000313" key="9">
    <source>
        <dbReference type="Proteomes" id="UP000318626"/>
    </source>
</evidence>
<feature type="domain" description="DUF1587" evidence="3">
    <location>
        <begin position="116"/>
        <end position="180"/>
    </location>
</feature>
<evidence type="ECO:0000256" key="1">
    <source>
        <dbReference type="SAM" id="SignalP"/>
    </source>
</evidence>
<evidence type="ECO:0000259" key="3">
    <source>
        <dbReference type="Pfam" id="PF07626"/>
    </source>
</evidence>
<keyword evidence="1" id="KW-0732">Signal</keyword>
<reference evidence="9" key="1">
    <citation type="submission" date="2019-02" db="EMBL/GenBank/DDBJ databases">
        <title>Deep-cultivation of Planctomycetes and their phenomic and genomic characterization uncovers novel biology.</title>
        <authorList>
            <person name="Wiegand S."/>
            <person name="Jogler M."/>
            <person name="Boedeker C."/>
            <person name="Pinto D."/>
            <person name="Vollmers J."/>
            <person name="Rivas-Marin E."/>
            <person name="Kohn T."/>
            <person name="Peeters S.H."/>
            <person name="Heuer A."/>
            <person name="Rast P."/>
            <person name="Oberbeckmann S."/>
            <person name="Bunk B."/>
            <person name="Jeske O."/>
            <person name="Meyerdierks A."/>
            <person name="Storesund J.E."/>
            <person name="Kallscheuer N."/>
            <person name="Luecker S."/>
            <person name="Lage O.M."/>
            <person name="Pohl T."/>
            <person name="Merkel B.J."/>
            <person name="Hornburger P."/>
            <person name="Mueller R.-W."/>
            <person name="Bruemmer F."/>
            <person name="Labrenz M."/>
            <person name="Spormann A.M."/>
            <person name="Op den Camp H."/>
            <person name="Overmann J."/>
            <person name="Amann R."/>
            <person name="Jetten M.S.M."/>
            <person name="Mascher T."/>
            <person name="Medema M.H."/>
            <person name="Devos D.P."/>
            <person name="Kaster A.-K."/>
            <person name="Ovreas L."/>
            <person name="Rohde M."/>
            <person name="Galperin M.Y."/>
            <person name="Jogler C."/>
        </authorList>
    </citation>
    <scope>NUCLEOTIDE SEQUENCE [LARGE SCALE GENOMIC DNA]</scope>
    <source>
        <strain evidence="9">Pan97</strain>
    </source>
</reference>
<dbReference type="InterPro" id="IPR013039">
    <property type="entry name" value="DUF1588"/>
</dbReference>
<evidence type="ECO:0000259" key="4">
    <source>
        <dbReference type="Pfam" id="PF07627"/>
    </source>
</evidence>
<feature type="domain" description="DUF1588" evidence="4">
    <location>
        <begin position="611"/>
        <end position="710"/>
    </location>
</feature>
<dbReference type="Pfam" id="PF07624">
    <property type="entry name" value="PSD2"/>
    <property type="match status" value="1"/>
</dbReference>
<evidence type="ECO:0000259" key="5">
    <source>
        <dbReference type="Pfam" id="PF07631"/>
    </source>
</evidence>
<dbReference type="Proteomes" id="UP000318626">
    <property type="component" value="Chromosome"/>
</dbReference>
<name>A0A518C8X6_9BACT</name>
<organism evidence="8 9">
    <name type="scientific">Bremerella volcania</name>
    <dbReference type="NCBI Taxonomy" id="2527984"/>
    <lineage>
        <taxon>Bacteria</taxon>
        <taxon>Pseudomonadati</taxon>
        <taxon>Planctomycetota</taxon>
        <taxon>Planctomycetia</taxon>
        <taxon>Pirellulales</taxon>
        <taxon>Pirellulaceae</taxon>
        <taxon>Bremerella</taxon>
    </lineage>
</organism>
<feature type="domain" description="Cytochrome C Planctomycete-type" evidence="6">
    <location>
        <begin position="31"/>
        <end position="78"/>
    </location>
</feature>
<accession>A0A518C8X6</accession>
<evidence type="ECO:0000259" key="7">
    <source>
        <dbReference type="Pfam" id="PF07637"/>
    </source>
</evidence>
<dbReference type="Pfam" id="PF07627">
    <property type="entry name" value="PSCyt3"/>
    <property type="match status" value="1"/>
</dbReference>
<feature type="domain" description="DUF1592" evidence="5">
    <location>
        <begin position="466"/>
        <end position="592"/>
    </location>
</feature>
<evidence type="ECO:0000259" key="2">
    <source>
        <dbReference type="Pfam" id="PF07624"/>
    </source>
</evidence>
<gene>
    <name evidence="8" type="ORF">Pan97_27110</name>
</gene>
<dbReference type="Pfam" id="PF07631">
    <property type="entry name" value="PSD4"/>
    <property type="match status" value="1"/>
</dbReference>
<protein>
    <submittedName>
        <fullName evidence="8">Planctomycete cytochrome C</fullName>
    </submittedName>
</protein>
<feature type="signal peptide" evidence="1">
    <location>
        <begin position="1"/>
        <end position="19"/>
    </location>
</feature>